<proteinExistence type="predicted"/>
<evidence type="ECO:0000256" key="6">
    <source>
        <dbReference type="ARBA" id="ARBA00023242"/>
    </source>
</evidence>
<evidence type="ECO:0000313" key="7">
    <source>
        <dbReference type="EMBL" id="KZZ90468.1"/>
    </source>
</evidence>
<evidence type="ECO:0000256" key="3">
    <source>
        <dbReference type="ARBA" id="ARBA00023015"/>
    </source>
</evidence>
<sequence length="449" mass="49927">MLLSARQPHHEPTPLCANASTRERQVFYDFRTRNLSLISGTMCGDFWTLDVLQTAQVYPAMWHAVLCISSTYSSLQMPTAASTRQKHFTLSQCNAAIRHISSSMASHEHLGLADKQVILLTSVLLVGFCSLQDDAKQASRIADHTLALCYKWNLFDLDSNTSSNAILSPAFVVGQMQRLLVQYLWLDNRVPCWLTRQASTVSISGKPFASLTEALLELQPLLAAFQVLMHIERAPFVLKLAEGASDPRARFVMAVAAWKGKFASMRVADGDGNDAELLQLWVCCVDLVLGHEIGQAEFGFDRLQPIHARMLSLAEQAMQGQADVTSRGTCRYFSFGLSLCEPLYVVARSCRDSLQRRRAIGLLRRLNRTEGLLKSAFLADVAEAWLHAEESDSRAWTLSEGHRVRPHACPHRIWGVSVTFLDGGLARVWLRSLEEVVLGQSGKTVVIKS</sequence>
<dbReference type="PANTHER" id="PTHR36206:SF12">
    <property type="entry name" value="ASPERCRYPTIN BIOSYNTHESIS CLUSTER-SPECIFIC TRANSCRIPTION REGULATOR ATNN-RELATED"/>
    <property type="match status" value="1"/>
</dbReference>
<dbReference type="EMBL" id="AZGY01000021">
    <property type="protein sequence ID" value="KZZ90468.1"/>
    <property type="molecule type" value="Genomic_DNA"/>
</dbReference>
<gene>
    <name evidence="7" type="ORF">AAL_07154</name>
</gene>
<dbReference type="Proteomes" id="UP000078544">
    <property type="component" value="Unassembled WGS sequence"/>
</dbReference>
<evidence type="ECO:0000256" key="2">
    <source>
        <dbReference type="ARBA" id="ARBA00022833"/>
    </source>
</evidence>
<evidence type="ECO:0000313" key="8">
    <source>
        <dbReference type="Proteomes" id="UP000078544"/>
    </source>
</evidence>
<reference evidence="7 8" key="1">
    <citation type="journal article" date="2016" name="Genome Biol. Evol.">
        <title>Divergent and convergent evolution of fungal pathogenicity.</title>
        <authorList>
            <person name="Shang Y."/>
            <person name="Xiao G."/>
            <person name="Zheng P."/>
            <person name="Cen K."/>
            <person name="Zhan S."/>
            <person name="Wang C."/>
        </authorList>
    </citation>
    <scope>NUCLEOTIDE SEQUENCE [LARGE SCALE GENOMIC DNA]</scope>
    <source>
        <strain evidence="7 8">RCEF 2490</strain>
    </source>
</reference>
<evidence type="ECO:0000256" key="4">
    <source>
        <dbReference type="ARBA" id="ARBA00023125"/>
    </source>
</evidence>
<dbReference type="PANTHER" id="PTHR36206">
    <property type="entry name" value="ASPERCRYPTIN BIOSYNTHESIS CLUSTER-SPECIFIC TRANSCRIPTION REGULATOR ATNN-RELATED"/>
    <property type="match status" value="1"/>
</dbReference>
<organism evidence="7 8">
    <name type="scientific">Moelleriella libera RCEF 2490</name>
    <dbReference type="NCBI Taxonomy" id="1081109"/>
    <lineage>
        <taxon>Eukaryota</taxon>
        <taxon>Fungi</taxon>
        <taxon>Dikarya</taxon>
        <taxon>Ascomycota</taxon>
        <taxon>Pezizomycotina</taxon>
        <taxon>Sordariomycetes</taxon>
        <taxon>Hypocreomycetidae</taxon>
        <taxon>Hypocreales</taxon>
        <taxon>Clavicipitaceae</taxon>
        <taxon>Moelleriella</taxon>
    </lineage>
</organism>
<keyword evidence="3" id="KW-0805">Transcription regulation</keyword>
<protein>
    <submittedName>
        <fullName evidence="7">C6 zinc finger domain protein</fullName>
    </submittedName>
</protein>
<accession>A0A167XU38</accession>
<keyword evidence="6" id="KW-0539">Nucleus</keyword>
<keyword evidence="5" id="KW-0804">Transcription</keyword>
<keyword evidence="1" id="KW-0479">Metal-binding</keyword>
<name>A0A167XU38_9HYPO</name>
<evidence type="ECO:0000256" key="1">
    <source>
        <dbReference type="ARBA" id="ARBA00022723"/>
    </source>
</evidence>
<keyword evidence="2" id="KW-0862">Zinc</keyword>
<dbReference type="AlphaFoldDB" id="A0A167XU38"/>
<dbReference type="GO" id="GO:0046872">
    <property type="term" value="F:metal ion binding"/>
    <property type="evidence" value="ECO:0007669"/>
    <property type="project" value="UniProtKB-KW"/>
</dbReference>
<keyword evidence="8" id="KW-1185">Reference proteome</keyword>
<keyword evidence="4" id="KW-0238">DNA-binding</keyword>
<dbReference type="InterPro" id="IPR052360">
    <property type="entry name" value="Transcr_Regulatory_Proteins"/>
</dbReference>
<dbReference type="GO" id="GO:0003677">
    <property type="term" value="F:DNA binding"/>
    <property type="evidence" value="ECO:0007669"/>
    <property type="project" value="UniProtKB-KW"/>
</dbReference>
<comment type="caution">
    <text evidence="7">The sequence shown here is derived from an EMBL/GenBank/DDBJ whole genome shotgun (WGS) entry which is preliminary data.</text>
</comment>
<dbReference type="OrthoDB" id="3145928at2759"/>
<evidence type="ECO:0000256" key="5">
    <source>
        <dbReference type="ARBA" id="ARBA00023163"/>
    </source>
</evidence>